<dbReference type="AlphaFoldDB" id="A0A6J8E436"/>
<evidence type="ECO:0000313" key="1">
    <source>
        <dbReference type="EMBL" id="CAC5414215.1"/>
    </source>
</evidence>
<sequence length="235" mass="28183">MHLNCLHAHSVKQLYVEIINVADDLPSTHTLILEKVILKVLSVKSLKIKHLYEYYMSRFCWRRDQLIPFENLAGNKFTYKHYKTHMSTLLLSTHHDAVFWWLLLASYFYRTSQYSKALYILQYTLLKFLPEKPDKIINFSDFHSELLNLHLFRKLGFVQWWNILLLDYVIFMNNSTIIPKELEIGIVIRGKVIPSEEYAHFLWFLCEYHLTNTKQCIDSFQGLRMIIDKNYVKQL</sequence>
<name>A0A6J8E436_MYTCO</name>
<protein>
    <submittedName>
        <fullName evidence="1">Uncharacterized protein</fullName>
    </submittedName>
</protein>
<reference evidence="1 2" key="1">
    <citation type="submission" date="2020-06" db="EMBL/GenBank/DDBJ databases">
        <authorList>
            <person name="Li R."/>
            <person name="Bekaert M."/>
        </authorList>
    </citation>
    <scope>NUCLEOTIDE SEQUENCE [LARGE SCALE GENOMIC DNA]</scope>
    <source>
        <strain evidence="2">wild</strain>
    </source>
</reference>
<keyword evidence="2" id="KW-1185">Reference proteome</keyword>
<accession>A0A6J8E436</accession>
<dbReference type="Proteomes" id="UP000507470">
    <property type="component" value="Unassembled WGS sequence"/>
</dbReference>
<organism evidence="1 2">
    <name type="scientific">Mytilus coruscus</name>
    <name type="common">Sea mussel</name>
    <dbReference type="NCBI Taxonomy" id="42192"/>
    <lineage>
        <taxon>Eukaryota</taxon>
        <taxon>Metazoa</taxon>
        <taxon>Spiralia</taxon>
        <taxon>Lophotrochozoa</taxon>
        <taxon>Mollusca</taxon>
        <taxon>Bivalvia</taxon>
        <taxon>Autobranchia</taxon>
        <taxon>Pteriomorphia</taxon>
        <taxon>Mytilida</taxon>
        <taxon>Mytiloidea</taxon>
        <taxon>Mytilidae</taxon>
        <taxon>Mytilinae</taxon>
        <taxon>Mytilus</taxon>
    </lineage>
</organism>
<dbReference type="EMBL" id="CACVKT020008336">
    <property type="protein sequence ID" value="CAC5414215.1"/>
    <property type="molecule type" value="Genomic_DNA"/>
</dbReference>
<evidence type="ECO:0000313" key="2">
    <source>
        <dbReference type="Proteomes" id="UP000507470"/>
    </source>
</evidence>
<gene>
    <name evidence="1" type="ORF">MCOR_47053</name>
</gene>
<proteinExistence type="predicted"/>